<dbReference type="SUPFAM" id="SSF57783">
    <property type="entry name" value="Zinc beta-ribbon"/>
    <property type="match status" value="1"/>
</dbReference>
<dbReference type="Pfam" id="PF13086">
    <property type="entry name" value="AAA_11"/>
    <property type="match status" value="1"/>
</dbReference>
<comment type="caution">
    <text evidence="8">The sequence shown here is derived from an EMBL/GenBank/DDBJ whole genome shotgun (WGS) entry which is preliminary data.</text>
</comment>
<dbReference type="InterPro" id="IPR041677">
    <property type="entry name" value="DNA2/NAM7_AAA_11"/>
</dbReference>
<name>A0ABS4NDZ9_9THEO</name>
<dbReference type="RefSeq" id="WP_349292584.1">
    <property type="nucleotide sequence ID" value="NZ_JAGGLT010000013.1"/>
</dbReference>
<keyword evidence="6" id="KW-0175">Coiled coil</keyword>
<dbReference type="InterPro" id="IPR013498">
    <property type="entry name" value="Topo_IA_Znf"/>
</dbReference>
<evidence type="ECO:0000259" key="7">
    <source>
        <dbReference type="SMART" id="SM00487"/>
    </source>
</evidence>
<keyword evidence="3" id="KW-0378">Hydrolase</keyword>
<evidence type="ECO:0000256" key="3">
    <source>
        <dbReference type="ARBA" id="ARBA00022801"/>
    </source>
</evidence>
<dbReference type="Gene3D" id="3.30.65.10">
    <property type="entry name" value="Bacterial Topoisomerase I, domain 1"/>
    <property type="match status" value="1"/>
</dbReference>
<evidence type="ECO:0000256" key="1">
    <source>
        <dbReference type="ARBA" id="ARBA00007913"/>
    </source>
</evidence>
<sequence length="901" mass="103924">MAVKYIDSFIYAIEEEIKAMKRENEASVIKIYDGKYIRNDESNNIYKFSFENEFYDIEEIKAKITVNGEVYSAEILSVIDSKVEISIPEFLGHNIKEAILDFRLWYLLEILKKRYQNCDESTINCDFILSNMIFDGNIPQKIYTDEVKFSKSGLNDAQIKAVKKSLSEQFNIIWGPPGTGKTKTLAKIIEEHLKLGRRVLLISHSNNAVDEAMKNVMKNLKKLKIYNQGKILRYGYPQNGFYDYYSENYQNILIENILKSKCGLLLSSKELYKNNISTLIIEKEKINKIILDYEKISMELEDDSNKIELSLSVLKTHLNECKNRNSDEDIEKLIDTIEKKELENIELNKRIKESKSKLKQIKLLKDRLKEIDRQIYDINEKISKIDNEIIEKRKEIIAEAKLIATTVTKTFCDDKLAKEKFDVLIIDEVSMVQLPHLYWVFSRCKLYGFITLAGDFLQLPPICITDNQFAKEIIGKNIFNIIGIDEVNKAIINPYVCLLDTQYRMVPELSAISNKFYYNGRLKDDISVILRTRDYSMPTISIIDTSNTNPRCYKIAKKSRFNIYNAFICIEVAERILEKNEKLKIGIITPYAAQARLINKIIRDKKISGKLMASTVHRFQGGECDVIIYDLSDSEGVDLSPLINDFNHSTNADLLLNVALTRAKMNFCFVGNIAYLKSRLILNSKVEKVISYLLDKANLIQSEEILDLHKVRLIANNDSKLVENIKDDFLAAFINDFIKVKKRFIVICPEVLDELINGFIPRFTDMIQNGIEITLYTSPTYKKNSINDRKTIDKIKEIGVMVIEREKIEINLYIIDSIIWEGDVNIFSGKYVKGKMMRYEGQFVTEEIIKNLELNKSNGIGDVVDKKCPKCGRPMIIRKGKYSTFLGCSGYPYCNGTVGLK</sequence>
<dbReference type="Pfam" id="PF01396">
    <property type="entry name" value="Zn_ribbon_Top1"/>
    <property type="match status" value="1"/>
</dbReference>
<dbReference type="Gene3D" id="3.40.50.300">
    <property type="entry name" value="P-loop containing nucleotide triphosphate hydrolases"/>
    <property type="match status" value="2"/>
</dbReference>
<evidence type="ECO:0000256" key="5">
    <source>
        <dbReference type="ARBA" id="ARBA00022840"/>
    </source>
</evidence>
<dbReference type="InterPro" id="IPR041679">
    <property type="entry name" value="DNA2/NAM7-like_C"/>
</dbReference>
<evidence type="ECO:0000313" key="8">
    <source>
        <dbReference type="EMBL" id="MBP2071897.1"/>
    </source>
</evidence>
<organism evidence="8 9">
    <name type="scientific">Thermoanaerobacterium butyriciformans</name>
    <dbReference type="NCBI Taxonomy" id="1702242"/>
    <lineage>
        <taxon>Bacteria</taxon>
        <taxon>Bacillati</taxon>
        <taxon>Bacillota</taxon>
        <taxon>Clostridia</taxon>
        <taxon>Thermoanaerobacterales</taxon>
        <taxon>Thermoanaerobacteraceae</taxon>
        <taxon>Thermoanaerobacterium</taxon>
    </lineage>
</organism>
<reference evidence="8" key="1">
    <citation type="submission" date="2021-03" db="EMBL/GenBank/DDBJ databases">
        <title>Genomic Encyclopedia of Type Strains, Phase IV (KMG-IV): sequencing the most valuable type-strain genomes for metagenomic binning, comparative biology and taxonomic classification.</title>
        <authorList>
            <person name="Goeker M."/>
        </authorList>
    </citation>
    <scope>NUCLEOTIDE SEQUENCE</scope>
    <source>
        <strain evidence="8">DSM 101588</strain>
    </source>
</reference>
<protein>
    <submittedName>
        <fullName evidence="8">Superfamily I DNA and/or RNA helicase</fullName>
    </submittedName>
</protein>
<evidence type="ECO:0000256" key="6">
    <source>
        <dbReference type="SAM" id="Coils"/>
    </source>
</evidence>
<keyword evidence="2" id="KW-0547">Nucleotide-binding</keyword>
<dbReference type="SMART" id="SM00487">
    <property type="entry name" value="DEXDc"/>
    <property type="match status" value="1"/>
</dbReference>
<keyword evidence="9" id="KW-1185">Reference proteome</keyword>
<dbReference type="Pfam" id="PF13087">
    <property type="entry name" value="AAA_12"/>
    <property type="match status" value="1"/>
</dbReference>
<evidence type="ECO:0000313" key="9">
    <source>
        <dbReference type="Proteomes" id="UP001166402"/>
    </source>
</evidence>
<evidence type="ECO:0000256" key="4">
    <source>
        <dbReference type="ARBA" id="ARBA00022806"/>
    </source>
</evidence>
<dbReference type="CDD" id="cd18808">
    <property type="entry name" value="SF1_C_Upf1"/>
    <property type="match status" value="1"/>
</dbReference>
<dbReference type="GO" id="GO:0004386">
    <property type="term" value="F:helicase activity"/>
    <property type="evidence" value="ECO:0007669"/>
    <property type="project" value="UniProtKB-KW"/>
</dbReference>
<evidence type="ECO:0000256" key="2">
    <source>
        <dbReference type="ARBA" id="ARBA00022741"/>
    </source>
</evidence>
<dbReference type="SUPFAM" id="SSF52540">
    <property type="entry name" value="P-loop containing nucleoside triphosphate hydrolases"/>
    <property type="match status" value="1"/>
</dbReference>
<gene>
    <name evidence="8" type="ORF">J2Z80_001418</name>
</gene>
<dbReference type="EMBL" id="JAGGLT010000013">
    <property type="protein sequence ID" value="MBP2071897.1"/>
    <property type="molecule type" value="Genomic_DNA"/>
</dbReference>
<dbReference type="InterPro" id="IPR014001">
    <property type="entry name" value="Helicase_ATP-bd"/>
</dbReference>
<feature type="domain" description="Helicase ATP-binding" evidence="7">
    <location>
        <begin position="150"/>
        <end position="494"/>
    </location>
</feature>
<dbReference type="Proteomes" id="UP001166402">
    <property type="component" value="Unassembled WGS sequence"/>
</dbReference>
<keyword evidence="5" id="KW-0067">ATP-binding</keyword>
<keyword evidence="4 8" id="KW-0347">Helicase</keyword>
<dbReference type="InterPro" id="IPR027417">
    <property type="entry name" value="P-loop_NTPase"/>
</dbReference>
<dbReference type="PANTHER" id="PTHR43788:SF8">
    <property type="entry name" value="DNA-BINDING PROTEIN SMUBP-2"/>
    <property type="match status" value="1"/>
</dbReference>
<comment type="similarity">
    <text evidence="1">Belongs to the DNA2/NAM7 helicase family.</text>
</comment>
<feature type="coiled-coil region" evidence="6">
    <location>
        <begin position="323"/>
        <end position="381"/>
    </location>
</feature>
<accession>A0ABS4NDZ9</accession>
<dbReference type="PANTHER" id="PTHR43788">
    <property type="entry name" value="DNA2/NAM7 HELICASE FAMILY MEMBER"/>
    <property type="match status" value="1"/>
</dbReference>
<dbReference type="InterPro" id="IPR050534">
    <property type="entry name" value="Coronavir_polyprotein_1ab"/>
</dbReference>
<dbReference type="InterPro" id="IPR047187">
    <property type="entry name" value="SF1_C_Upf1"/>
</dbReference>
<proteinExistence type="inferred from homology"/>